<feature type="transmembrane region" description="Helical" evidence="1">
    <location>
        <begin position="53"/>
        <end position="76"/>
    </location>
</feature>
<evidence type="ECO:0000313" key="3">
    <source>
        <dbReference type="EMBL" id="MDT2667556.1"/>
    </source>
</evidence>
<feature type="transmembrane region" description="Helical" evidence="1">
    <location>
        <begin position="88"/>
        <end position="109"/>
    </location>
</feature>
<dbReference type="AlphaFoldDB" id="A0AAJ2J0X2"/>
<evidence type="ECO:0000256" key="2">
    <source>
        <dbReference type="SAM" id="SignalP"/>
    </source>
</evidence>
<keyword evidence="2" id="KW-0732">Signal</keyword>
<dbReference type="EMBL" id="JARPYC010000010">
    <property type="protein sequence ID" value="MDT2667556.1"/>
    <property type="molecule type" value="Genomic_DNA"/>
</dbReference>
<feature type="chain" id="PRO_5042568125" description="Conjugal transfer protein TrbC" evidence="2">
    <location>
        <begin position="30"/>
        <end position="115"/>
    </location>
</feature>
<sequence length="115" mass="11815">MKKNNKTITKMTALATTAMATLSGISANADVNKPNVNLVNFVQLDATQSINKLFFWFLQAGGGIVALVGIIVFFSSSRAGDGEGKMNGGWMIVGGVAVAAAAAITNTILGNPPTV</sequence>
<evidence type="ECO:0000256" key="1">
    <source>
        <dbReference type="SAM" id="Phobius"/>
    </source>
</evidence>
<dbReference type="RefSeq" id="WP_206886661.1">
    <property type="nucleotide sequence ID" value="NZ_JARPXS010000010.1"/>
</dbReference>
<keyword evidence="1" id="KW-1133">Transmembrane helix</keyword>
<keyword evidence="1" id="KW-0812">Transmembrane</keyword>
<evidence type="ECO:0000313" key="4">
    <source>
        <dbReference type="Proteomes" id="UP001257962"/>
    </source>
</evidence>
<proteinExistence type="predicted"/>
<organism evidence="3 4">
    <name type="scientific">Lactococcus petauri</name>
    <dbReference type="NCBI Taxonomy" id="1940789"/>
    <lineage>
        <taxon>Bacteria</taxon>
        <taxon>Bacillati</taxon>
        <taxon>Bacillota</taxon>
        <taxon>Bacilli</taxon>
        <taxon>Lactobacillales</taxon>
        <taxon>Streptococcaceae</taxon>
        <taxon>Lactococcus</taxon>
    </lineage>
</organism>
<dbReference type="Proteomes" id="UP001257962">
    <property type="component" value="Unassembled WGS sequence"/>
</dbReference>
<protein>
    <recommendedName>
        <fullName evidence="5">Conjugal transfer protein TrbC</fullName>
    </recommendedName>
</protein>
<accession>A0AAJ2J0X2</accession>
<evidence type="ECO:0008006" key="5">
    <source>
        <dbReference type="Google" id="ProtNLM"/>
    </source>
</evidence>
<comment type="caution">
    <text evidence="3">The sequence shown here is derived from an EMBL/GenBank/DDBJ whole genome shotgun (WGS) entry which is preliminary data.</text>
</comment>
<gene>
    <name evidence="3" type="ORF">P7D34_10070</name>
</gene>
<feature type="signal peptide" evidence="2">
    <location>
        <begin position="1"/>
        <end position="29"/>
    </location>
</feature>
<reference evidence="3" key="1">
    <citation type="submission" date="2023-03" db="EMBL/GenBank/DDBJ databases">
        <authorList>
            <person name="Shen W."/>
            <person name="Cai J."/>
        </authorList>
    </citation>
    <scope>NUCLEOTIDE SEQUENCE</scope>
    <source>
        <strain evidence="3">Y3</strain>
    </source>
</reference>
<keyword evidence="1" id="KW-0472">Membrane</keyword>
<name>A0AAJ2J0X2_9LACT</name>